<gene>
    <name evidence="1" type="ORF">HHI36_013724</name>
</gene>
<dbReference type="EMBL" id="JABFTP020000103">
    <property type="protein sequence ID" value="KAL3278396.1"/>
    <property type="molecule type" value="Genomic_DNA"/>
</dbReference>
<organism evidence="1 2">
    <name type="scientific">Cryptolaemus montrouzieri</name>
    <dbReference type="NCBI Taxonomy" id="559131"/>
    <lineage>
        <taxon>Eukaryota</taxon>
        <taxon>Metazoa</taxon>
        <taxon>Ecdysozoa</taxon>
        <taxon>Arthropoda</taxon>
        <taxon>Hexapoda</taxon>
        <taxon>Insecta</taxon>
        <taxon>Pterygota</taxon>
        <taxon>Neoptera</taxon>
        <taxon>Endopterygota</taxon>
        <taxon>Coleoptera</taxon>
        <taxon>Polyphaga</taxon>
        <taxon>Cucujiformia</taxon>
        <taxon>Coccinelloidea</taxon>
        <taxon>Coccinellidae</taxon>
        <taxon>Scymninae</taxon>
        <taxon>Scymnini</taxon>
        <taxon>Cryptolaemus</taxon>
    </lineage>
</organism>
<dbReference type="AlphaFoldDB" id="A0ABD2NJB9"/>
<evidence type="ECO:0000313" key="2">
    <source>
        <dbReference type="Proteomes" id="UP001516400"/>
    </source>
</evidence>
<evidence type="ECO:0000313" key="1">
    <source>
        <dbReference type="EMBL" id="KAL3278396.1"/>
    </source>
</evidence>
<evidence type="ECO:0008006" key="3">
    <source>
        <dbReference type="Google" id="ProtNLM"/>
    </source>
</evidence>
<accession>A0ABD2NJB9</accession>
<comment type="caution">
    <text evidence="1">The sequence shown here is derived from an EMBL/GenBank/DDBJ whole genome shotgun (WGS) entry which is preliminary data.</text>
</comment>
<reference evidence="1 2" key="1">
    <citation type="journal article" date="2021" name="BMC Biol.">
        <title>Horizontally acquired antibacterial genes associated with adaptive radiation of ladybird beetles.</title>
        <authorList>
            <person name="Li H.S."/>
            <person name="Tang X.F."/>
            <person name="Huang Y.H."/>
            <person name="Xu Z.Y."/>
            <person name="Chen M.L."/>
            <person name="Du X.Y."/>
            <person name="Qiu B.Y."/>
            <person name="Chen P.T."/>
            <person name="Zhang W."/>
            <person name="Slipinski A."/>
            <person name="Escalona H.E."/>
            <person name="Waterhouse R.M."/>
            <person name="Zwick A."/>
            <person name="Pang H."/>
        </authorList>
    </citation>
    <scope>NUCLEOTIDE SEQUENCE [LARGE SCALE GENOMIC DNA]</scope>
    <source>
        <strain evidence="1">SYSU2018</strain>
    </source>
</reference>
<proteinExistence type="predicted"/>
<feature type="non-terminal residue" evidence="1">
    <location>
        <position position="245"/>
    </location>
</feature>
<sequence length="245" mass="28018">MDEQLSPEEILSTVNEFFLSQVTASKMINEPSKQTSEQIRNSSVLLPTDAMEIKRIILALRDGTRQVTLKYQSLLKHVAHELAEPLSSIINVCFDTGVFPQTTAIHKKGNKESIGNYRPIALLSNINVPEDMVMFADDTLLVLFADSESIEDRVFETLDKLDLWFTENELVMNVGKTQIVEFNYSVNSKRTVYNKRKGTATLELSESVYFLEVHLDHRLNWNDHIDILYVHMARYAYTLKVLAST</sequence>
<keyword evidence="2" id="KW-1185">Reference proteome</keyword>
<name>A0ABD2NJB9_9CUCU</name>
<dbReference type="Proteomes" id="UP001516400">
    <property type="component" value="Unassembled WGS sequence"/>
</dbReference>
<protein>
    <recommendedName>
        <fullName evidence="3">Reverse transcriptase domain-containing protein</fullName>
    </recommendedName>
</protein>